<feature type="transmembrane region" description="Helical" evidence="1">
    <location>
        <begin position="113"/>
        <end position="133"/>
    </location>
</feature>
<evidence type="ECO:0000256" key="1">
    <source>
        <dbReference type="SAM" id="Phobius"/>
    </source>
</evidence>
<protein>
    <recommendedName>
        <fullName evidence="2">DUF1616 domain-containing protein</fullName>
    </recommendedName>
</protein>
<dbReference type="RefSeq" id="WP_006184457.1">
    <property type="nucleotide sequence ID" value="NZ_AOII01000032.1"/>
</dbReference>
<dbReference type="AlphaFoldDB" id="L9Z5W5"/>
<sequence>MLECDRSGPAPARRSALLVVQPRAEQQPVAIGSTAITKNRKVVGSDENATRTVRAEIKRQPAAGGSSMSHETSPWTRFGVVRRYPVDLAVVSIGAVIAYVLVTVVASESSLRLFVTVPLALFLPGYALVSVLFPADKREARETAATAAERRPRGIDGTERVGLAFVLSLAVVPLIILLLPLLGLGLTTTSIAAALGFGTVAVAQIGVVRRLRVPDGDRFTVSPLASFVTSRGDGPTATASSILLVLAIGTAVSALLVAFLLPVAAGGFTELALYSEDEDGEVVAGELPDEIEPGESIPLTIAIENQEGAERDYTAVVQQQTLEDGTVVDRTEVRRIDATVSDGATGTGERTITPTAAAGETVRISVLLYEGEPPATTTNGNADEETHFWVTVTEE</sequence>
<dbReference type="InterPro" id="IPR011674">
    <property type="entry name" value="DUF1616"/>
</dbReference>
<dbReference type="PATRIC" id="fig|1227495.3.peg.884"/>
<feature type="transmembrane region" description="Helical" evidence="1">
    <location>
        <begin position="161"/>
        <end position="182"/>
    </location>
</feature>
<keyword evidence="1" id="KW-0472">Membrane</keyword>
<keyword evidence="1" id="KW-1133">Transmembrane helix</keyword>
<dbReference type="Proteomes" id="UP000011618">
    <property type="component" value="Unassembled WGS sequence"/>
</dbReference>
<evidence type="ECO:0000259" key="2">
    <source>
        <dbReference type="Pfam" id="PF07760"/>
    </source>
</evidence>
<accession>L9Z5W5</accession>
<feature type="domain" description="DUF1616" evidence="2">
    <location>
        <begin position="90"/>
        <end position="391"/>
    </location>
</feature>
<evidence type="ECO:0000313" key="3">
    <source>
        <dbReference type="EMBL" id="ELY80573.1"/>
    </source>
</evidence>
<feature type="transmembrane region" description="Helical" evidence="1">
    <location>
        <begin position="188"/>
        <end position="208"/>
    </location>
</feature>
<comment type="caution">
    <text evidence="3">The sequence shown here is derived from an EMBL/GenBank/DDBJ whole genome shotgun (WGS) entry which is preliminary data.</text>
</comment>
<name>L9Z5W5_9EURY</name>
<evidence type="ECO:0000313" key="4">
    <source>
        <dbReference type="Proteomes" id="UP000011618"/>
    </source>
</evidence>
<dbReference type="OrthoDB" id="82282at2157"/>
<proteinExistence type="predicted"/>
<feature type="transmembrane region" description="Helical" evidence="1">
    <location>
        <begin position="86"/>
        <end position="107"/>
    </location>
</feature>
<organism evidence="3 4">
    <name type="scientific">Natrinema pallidum DSM 3751</name>
    <dbReference type="NCBI Taxonomy" id="1227495"/>
    <lineage>
        <taxon>Archaea</taxon>
        <taxon>Methanobacteriati</taxon>
        <taxon>Methanobacteriota</taxon>
        <taxon>Stenosarchaea group</taxon>
        <taxon>Halobacteria</taxon>
        <taxon>Halobacteriales</taxon>
        <taxon>Natrialbaceae</taxon>
        <taxon>Natrinema</taxon>
    </lineage>
</organism>
<feature type="transmembrane region" description="Helical" evidence="1">
    <location>
        <begin position="241"/>
        <end position="265"/>
    </location>
</feature>
<gene>
    <name evidence="3" type="ORF">C487_04428</name>
</gene>
<reference evidence="3 4" key="1">
    <citation type="journal article" date="2014" name="PLoS Genet.">
        <title>Phylogenetically driven sequencing of extremely halophilic archaea reveals strategies for static and dynamic osmo-response.</title>
        <authorList>
            <person name="Becker E.A."/>
            <person name="Seitzer P.M."/>
            <person name="Tritt A."/>
            <person name="Larsen D."/>
            <person name="Krusor M."/>
            <person name="Yao A.I."/>
            <person name="Wu D."/>
            <person name="Madern D."/>
            <person name="Eisen J.A."/>
            <person name="Darling A.E."/>
            <person name="Facciotti M.T."/>
        </authorList>
    </citation>
    <scope>NUCLEOTIDE SEQUENCE [LARGE SCALE GENOMIC DNA]</scope>
    <source>
        <strain evidence="3 4">DSM 3751</strain>
    </source>
</reference>
<dbReference type="eggNOG" id="arCOG02884">
    <property type="taxonomic scope" value="Archaea"/>
</dbReference>
<dbReference type="EMBL" id="AOII01000032">
    <property type="protein sequence ID" value="ELY80573.1"/>
    <property type="molecule type" value="Genomic_DNA"/>
</dbReference>
<dbReference type="Pfam" id="PF07760">
    <property type="entry name" value="DUF1616"/>
    <property type="match status" value="1"/>
</dbReference>
<keyword evidence="1" id="KW-0812">Transmembrane</keyword>